<dbReference type="EMBL" id="SLXV01000017">
    <property type="protein sequence ID" value="TCP68326.1"/>
    <property type="molecule type" value="Genomic_DNA"/>
</dbReference>
<keyword evidence="1" id="KW-0378">Hydrolase</keyword>
<feature type="domain" description="Amidohydrolase-related" evidence="2">
    <location>
        <begin position="61"/>
        <end position="408"/>
    </location>
</feature>
<dbReference type="RefSeq" id="WP_131848768.1">
    <property type="nucleotide sequence ID" value="NZ_SLXV01000017.1"/>
</dbReference>
<reference evidence="3 4" key="1">
    <citation type="submission" date="2019-03" db="EMBL/GenBank/DDBJ databases">
        <title>Genomic Encyclopedia of Type Strains, Phase IV (KMG-IV): sequencing the most valuable type-strain genomes for metagenomic binning, comparative biology and taxonomic classification.</title>
        <authorList>
            <person name="Goeker M."/>
        </authorList>
    </citation>
    <scope>NUCLEOTIDE SEQUENCE [LARGE SCALE GENOMIC DNA]</scope>
    <source>
        <strain evidence="3 4">DSM 46831</strain>
    </source>
</reference>
<proteinExistence type="predicted"/>
<gene>
    <name evidence="3" type="ORF">EDD57_11711</name>
</gene>
<dbReference type="AlphaFoldDB" id="A0A4V2SY15"/>
<dbReference type="PANTHER" id="PTHR43794:SF11">
    <property type="entry name" value="AMIDOHYDROLASE-RELATED DOMAIN-CONTAINING PROTEIN"/>
    <property type="match status" value="1"/>
</dbReference>
<evidence type="ECO:0000256" key="1">
    <source>
        <dbReference type="ARBA" id="ARBA00022801"/>
    </source>
</evidence>
<dbReference type="OrthoDB" id="9807210at2"/>
<dbReference type="InterPro" id="IPR050287">
    <property type="entry name" value="MTA/SAH_deaminase"/>
</dbReference>
<organism evidence="3 4">
    <name type="scientific">Baia soyae</name>
    <dbReference type="NCBI Taxonomy" id="1544746"/>
    <lineage>
        <taxon>Bacteria</taxon>
        <taxon>Bacillati</taxon>
        <taxon>Bacillota</taxon>
        <taxon>Bacilli</taxon>
        <taxon>Bacillales</taxon>
        <taxon>Thermoactinomycetaceae</taxon>
        <taxon>Baia</taxon>
    </lineage>
</organism>
<dbReference type="InterPro" id="IPR006680">
    <property type="entry name" value="Amidohydro-rel"/>
</dbReference>
<dbReference type="Pfam" id="PF01979">
    <property type="entry name" value="Amidohydro_1"/>
    <property type="match status" value="1"/>
</dbReference>
<name>A0A4V2SY15_9BACL</name>
<protein>
    <submittedName>
        <fullName evidence="3">5-methylthioadenosine/S-adenosylhomocysteine deaminase</fullName>
    </submittedName>
</protein>
<dbReference type="PANTHER" id="PTHR43794">
    <property type="entry name" value="AMINOHYDROLASE SSNA-RELATED"/>
    <property type="match status" value="1"/>
</dbReference>
<evidence type="ECO:0000313" key="3">
    <source>
        <dbReference type="EMBL" id="TCP68326.1"/>
    </source>
</evidence>
<dbReference type="Gene3D" id="3.20.20.140">
    <property type="entry name" value="Metal-dependent hydrolases"/>
    <property type="match status" value="1"/>
</dbReference>
<sequence length="434" mass="48165">MESSIEPNRRADRIILKNAMYYSDQHDFRLADIVISDNKIEKICLPNSIDGGNVMESTNLIILPGLINAHLHPSKELYGGLQAFSSISDVLDAVHRNNHLETEEIQGLSSLYSILNSLRQGITTLGIFTSRAEVDAEQAKKAGIRAVIHFSQNDQWLGKESKPSSSSLEDVIKRYSDCVHKYESDLIKVHPATASELSATPELMKELHKIAYQENKKFVMHVCEGKSQVEQCASHYGESGIQVLEKLNLLDSSTLLVHASALSDEDIGVLSGKKLNFIHCPVSNSFTGAGRFPFKALLHNQIGLGTDAAMVNPFHKLAFDAAFSLYFHGESNLDEKVNVIDLVDSITKTGASALGLDYVGSIQEGMFADICFFERGDVMVESQDPSLLFLDTILNHNPAHVMINGEFVVLNGKFLHCDFDLIKNHFLKNKKFER</sequence>
<evidence type="ECO:0000259" key="2">
    <source>
        <dbReference type="Pfam" id="PF01979"/>
    </source>
</evidence>
<dbReference type="InterPro" id="IPR032466">
    <property type="entry name" value="Metal_Hydrolase"/>
</dbReference>
<dbReference type="SUPFAM" id="SSF51338">
    <property type="entry name" value="Composite domain of metallo-dependent hydrolases"/>
    <property type="match status" value="1"/>
</dbReference>
<accession>A0A4V2SY15</accession>
<dbReference type="Proteomes" id="UP000294746">
    <property type="component" value="Unassembled WGS sequence"/>
</dbReference>
<comment type="caution">
    <text evidence="3">The sequence shown here is derived from an EMBL/GenBank/DDBJ whole genome shotgun (WGS) entry which is preliminary data.</text>
</comment>
<keyword evidence="4" id="KW-1185">Reference proteome</keyword>
<dbReference type="Gene3D" id="2.30.40.10">
    <property type="entry name" value="Urease, subunit C, domain 1"/>
    <property type="match status" value="1"/>
</dbReference>
<evidence type="ECO:0000313" key="4">
    <source>
        <dbReference type="Proteomes" id="UP000294746"/>
    </source>
</evidence>
<dbReference type="SUPFAM" id="SSF51556">
    <property type="entry name" value="Metallo-dependent hydrolases"/>
    <property type="match status" value="1"/>
</dbReference>
<dbReference type="GO" id="GO:0016810">
    <property type="term" value="F:hydrolase activity, acting on carbon-nitrogen (but not peptide) bonds"/>
    <property type="evidence" value="ECO:0007669"/>
    <property type="project" value="InterPro"/>
</dbReference>
<dbReference type="InterPro" id="IPR011059">
    <property type="entry name" value="Metal-dep_hydrolase_composite"/>
</dbReference>